<sequence>MKIEHELIHRIISSNHLVLIPNFYLGAFECDLFALNKMYNTTEYEIKRSRADFKNDFNKVRGGLFWKDSTKISNKHDQIRLGKRTNRFYFVIEKGLDVEIPDYAGLIEFEVRHTIIFRYIKRAPLLHRNKADQNLINSCLQGFTWRYYKITRQKLFS</sequence>
<dbReference type="EMBL" id="MT143059">
    <property type="protein sequence ID" value="QJA92350.1"/>
    <property type="molecule type" value="Genomic_DNA"/>
</dbReference>
<protein>
    <submittedName>
        <fullName evidence="1">Uncharacterized protein</fullName>
    </submittedName>
</protein>
<dbReference type="AlphaFoldDB" id="A0A6M3LC93"/>
<organism evidence="1">
    <name type="scientific">viral metagenome</name>
    <dbReference type="NCBI Taxonomy" id="1070528"/>
    <lineage>
        <taxon>unclassified sequences</taxon>
        <taxon>metagenomes</taxon>
        <taxon>organismal metagenomes</taxon>
    </lineage>
</organism>
<gene>
    <name evidence="1" type="ORF">MM415B04729_0009</name>
</gene>
<name>A0A6M3LC93_9ZZZZ</name>
<evidence type="ECO:0000313" key="1">
    <source>
        <dbReference type="EMBL" id="QJA92350.1"/>
    </source>
</evidence>
<proteinExistence type="predicted"/>
<reference evidence="1" key="1">
    <citation type="submission" date="2020-03" db="EMBL/GenBank/DDBJ databases">
        <title>The deep terrestrial virosphere.</title>
        <authorList>
            <person name="Holmfeldt K."/>
            <person name="Nilsson E."/>
            <person name="Simone D."/>
            <person name="Lopez-Fernandez M."/>
            <person name="Wu X."/>
            <person name="de Brujin I."/>
            <person name="Lundin D."/>
            <person name="Andersson A."/>
            <person name="Bertilsson S."/>
            <person name="Dopson M."/>
        </authorList>
    </citation>
    <scope>NUCLEOTIDE SEQUENCE</scope>
    <source>
        <strain evidence="1">MM415B04729</strain>
    </source>
</reference>
<accession>A0A6M3LC93</accession>